<feature type="transmembrane region" description="Helical" evidence="8">
    <location>
        <begin position="268"/>
        <end position="289"/>
    </location>
</feature>
<dbReference type="InterPro" id="IPR020846">
    <property type="entry name" value="MFS_dom"/>
</dbReference>
<dbReference type="InterPro" id="IPR004638">
    <property type="entry name" value="EmrB-like"/>
</dbReference>
<evidence type="ECO:0000256" key="7">
    <source>
        <dbReference type="ARBA" id="ARBA00023136"/>
    </source>
</evidence>
<evidence type="ECO:0000256" key="8">
    <source>
        <dbReference type="SAM" id="Phobius"/>
    </source>
</evidence>
<reference evidence="10" key="1">
    <citation type="submission" date="2018-04" db="EMBL/GenBank/DDBJ databases">
        <title>Draft genome sequence of the Candidatus Spirobacillus cienkowskii, a pathogen of freshwater Daphnia species, reconstructed from hemolymph metagenomic reads.</title>
        <authorList>
            <person name="Bresciani L."/>
            <person name="Lemos L.N."/>
            <person name="Wale N."/>
            <person name="Lin J.Y."/>
            <person name="Fernandes G.R."/>
            <person name="Duffy M.A."/>
            <person name="Rodrigues J.M."/>
        </authorList>
    </citation>
    <scope>NUCLEOTIDE SEQUENCE [LARGE SCALE GENOMIC DNA]</scope>
    <source>
        <strain evidence="10">Binning01</strain>
    </source>
</reference>
<evidence type="ECO:0000256" key="6">
    <source>
        <dbReference type="ARBA" id="ARBA00022989"/>
    </source>
</evidence>
<feature type="transmembrane region" description="Helical" evidence="8">
    <location>
        <begin position="226"/>
        <end position="247"/>
    </location>
</feature>
<dbReference type="PANTHER" id="PTHR42718">
    <property type="entry name" value="MAJOR FACILITATOR SUPERFAMILY MULTIDRUG TRANSPORTER MFSC"/>
    <property type="match status" value="1"/>
</dbReference>
<feature type="transmembrane region" description="Helical" evidence="8">
    <location>
        <begin position="477"/>
        <end position="503"/>
    </location>
</feature>
<evidence type="ECO:0000259" key="9">
    <source>
        <dbReference type="PROSITE" id="PS50850"/>
    </source>
</evidence>
<evidence type="ECO:0000256" key="2">
    <source>
        <dbReference type="ARBA" id="ARBA00008537"/>
    </source>
</evidence>
<keyword evidence="4" id="KW-1003">Cell membrane</keyword>
<feature type="transmembrane region" description="Helical" evidence="8">
    <location>
        <begin position="362"/>
        <end position="380"/>
    </location>
</feature>
<dbReference type="GO" id="GO:0022857">
    <property type="term" value="F:transmembrane transporter activity"/>
    <property type="evidence" value="ECO:0007669"/>
    <property type="project" value="InterPro"/>
</dbReference>
<keyword evidence="3" id="KW-0813">Transport</keyword>
<dbReference type="Pfam" id="PF07690">
    <property type="entry name" value="MFS_1"/>
    <property type="match status" value="1"/>
</dbReference>
<comment type="caution">
    <text evidence="10">The sequence shown here is derived from an EMBL/GenBank/DDBJ whole genome shotgun (WGS) entry which is preliminary data.</text>
</comment>
<keyword evidence="7 8" id="KW-0472">Membrane</keyword>
<comment type="similarity">
    <text evidence="2">Belongs to the major facilitator superfamily. EmrB family.</text>
</comment>
<gene>
    <name evidence="10" type="ORF">DCC88_07585</name>
</gene>
<comment type="subcellular location">
    <subcellularLocation>
        <location evidence="1">Cell membrane</location>
        <topology evidence="1">Multi-pass membrane protein</topology>
    </subcellularLocation>
</comment>
<evidence type="ECO:0000313" key="10">
    <source>
        <dbReference type="EMBL" id="RDB35978.1"/>
    </source>
</evidence>
<dbReference type="Gene3D" id="1.20.1250.20">
    <property type="entry name" value="MFS general substrate transporter like domains"/>
    <property type="match status" value="1"/>
</dbReference>
<sequence>MDFKSKLIVFVAVLASLLEIIDTSIVNVAIPTMMGNLGATLDDISLIVTGYAVANAIILPVSAWLSERIGRRNYFLGCIAIFTAASVACGLAPNLVTLIIFRIVQGLAGGALLPTSQALIFEQFPKEKSGIAGAIFGMSVMVGPTLGPVMGGFLTDNYGWRSIFNINLPIGMIAIFIGSLCVFDRTDQQKTTKNLDYLGFVFLALGIGCFQFLIERGNTEDWFTSKAILACAIISAISIVLFIWWELRTKFPILNLKLFKEPIVISGVTLMSCLGFFLYSIVFVLPVFLTTSFNFTATQTGQLFIPGSILTALMMPFIGKSVQSISDPRILIIIGLVSVEFCLFSMTYFSTETSQTQLLNSLYIRGFALAFLFVPINSTILSQFKGFELGQVAGLLNLFRQIGGSIGIAFIDTLLTKNMKKNYNELLTHVSSVDQNSSIHFNSSMANMSHSMVKDIGLANSNDAALQILYNRVQGQVFMLSFLQLIVIMMVIFAIAFLPIFLIKLKKKVTNISDAH</sequence>
<feature type="transmembrane region" description="Helical" evidence="8">
    <location>
        <begin position="166"/>
        <end position="183"/>
    </location>
</feature>
<feature type="transmembrane region" description="Helical" evidence="8">
    <location>
        <begin position="330"/>
        <end position="350"/>
    </location>
</feature>
<dbReference type="InterPro" id="IPR005829">
    <property type="entry name" value="Sugar_transporter_CS"/>
</dbReference>
<feature type="transmembrane region" description="Helical" evidence="8">
    <location>
        <begin position="133"/>
        <end position="154"/>
    </location>
</feature>
<evidence type="ECO:0000256" key="4">
    <source>
        <dbReference type="ARBA" id="ARBA00022475"/>
    </source>
</evidence>
<organism evidence="10 11">
    <name type="scientific">Spirobacillus cienkowskii</name>
    <dbReference type="NCBI Taxonomy" id="495820"/>
    <lineage>
        <taxon>Bacteria</taxon>
        <taxon>Pseudomonadati</taxon>
        <taxon>Bdellovibrionota</taxon>
        <taxon>Oligoflexia</taxon>
        <taxon>Silvanigrellales</taxon>
        <taxon>Spirobacillus</taxon>
    </lineage>
</organism>
<dbReference type="PANTHER" id="PTHR42718:SF9">
    <property type="entry name" value="MAJOR FACILITATOR SUPERFAMILY MULTIDRUG TRANSPORTER MFSC"/>
    <property type="match status" value="1"/>
</dbReference>
<dbReference type="Gene3D" id="1.20.1720.10">
    <property type="entry name" value="Multidrug resistance protein D"/>
    <property type="match status" value="1"/>
</dbReference>
<feature type="transmembrane region" description="Helical" evidence="8">
    <location>
        <begin position="301"/>
        <end position="318"/>
    </location>
</feature>
<evidence type="ECO:0000313" key="11">
    <source>
        <dbReference type="Proteomes" id="UP000253934"/>
    </source>
</evidence>
<dbReference type="CDD" id="cd17503">
    <property type="entry name" value="MFS_LmrB_MDR_like"/>
    <property type="match status" value="1"/>
</dbReference>
<keyword evidence="6 8" id="KW-1133">Transmembrane helix</keyword>
<dbReference type="PROSITE" id="PS00216">
    <property type="entry name" value="SUGAR_TRANSPORT_1"/>
    <property type="match status" value="1"/>
</dbReference>
<protein>
    <submittedName>
        <fullName evidence="10">MFS transporter</fullName>
    </submittedName>
</protein>
<keyword evidence="5 8" id="KW-0812">Transmembrane</keyword>
<dbReference type="NCBIfam" id="TIGR00711">
    <property type="entry name" value="efflux_EmrB"/>
    <property type="match status" value="1"/>
</dbReference>
<feature type="transmembrane region" description="Helical" evidence="8">
    <location>
        <begin position="392"/>
        <end position="411"/>
    </location>
</feature>
<evidence type="ECO:0000256" key="1">
    <source>
        <dbReference type="ARBA" id="ARBA00004651"/>
    </source>
</evidence>
<dbReference type="AlphaFoldDB" id="A0A369KQ75"/>
<dbReference type="EMBL" id="QOVW01000070">
    <property type="protein sequence ID" value="RDB35978.1"/>
    <property type="molecule type" value="Genomic_DNA"/>
</dbReference>
<dbReference type="PROSITE" id="PS50850">
    <property type="entry name" value="MFS"/>
    <property type="match status" value="1"/>
</dbReference>
<dbReference type="GO" id="GO:0005886">
    <property type="term" value="C:plasma membrane"/>
    <property type="evidence" value="ECO:0007669"/>
    <property type="project" value="UniProtKB-SubCell"/>
</dbReference>
<dbReference type="Proteomes" id="UP000253934">
    <property type="component" value="Unassembled WGS sequence"/>
</dbReference>
<keyword evidence="11" id="KW-1185">Reference proteome</keyword>
<feature type="transmembrane region" description="Helical" evidence="8">
    <location>
        <begin position="74"/>
        <end position="93"/>
    </location>
</feature>
<evidence type="ECO:0000256" key="3">
    <source>
        <dbReference type="ARBA" id="ARBA00022448"/>
    </source>
</evidence>
<dbReference type="InterPro" id="IPR011701">
    <property type="entry name" value="MFS"/>
</dbReference>
<feature type="transmembrane region" description="Helical" evidence="8">
    <location>
        <begin position="44"/>
        <end position="65"/>
    </location>
</feature>
<proteinExistence type="inferred from homology"/>
<dbReference type="SUPFAM" id="SSF103473">
    <property type="entry name" value="MFS general substrate transporter"/>
    <property type="match status" value="1"/>
</dbReference>
<dbReference type="InterPro" id="IPR036259">
    <property type="entry name" value="MFS_trans_sf"/>
</dbReference>
<feature type="transmembrane region" description="Helical" evidence="8">
    <location>
        <begin position="195"/>
        <end position="214"/>
    </location>
</feature>
<accession>A0A369KQ75</accession>
<name>A0A369KQ75_9BACT</name>
<feature type="domain" description="Major facilitator superfamily (MFS) profile" evidence="9">
    <location>
        <begin position="8"/>
        <end position="508"/>
    </location>
</feature>
<evidence type="ECO:0000256" key="5">
    <source>
        <dbReference type="ARBA" id="ARBA00022692"/>
    </source>
</evidence>